<proteinExistence type="predicted"/>
<sequence length="455" mass="50557">MSDATSTTPACPPVTSPDLTTFARVDALGLRVDAQQIWPDKAILFCSLVTVDDRCPRCGAGGRVHDQVLRRFTHLPVGRRPTWLSVRVPRFRCDGCGRVWRHSLKTVARPRSKLTRAADWWALCQVVLDHTPISGVAAVLGISWDTAHMAVTDVGTQLLIDHPGRLDGVEVVGVDEHAWRHTRKGDKYVTVIIDLTPIRDDTGPARLLDLVEGRSKKAFKTWLEAQTDQFRARVAIVAMDGITGFKTAAAEAVPDATAVMDPFHVVALAGDKLNATRQRVQRELTGGRGRADDPLYKARRTLRTGRALLTDKQKARLSALWAIDEAVPLEVTWLTYQDIIDAYRHPDADVGKKLLTSVIDRIKTAVPAGLEELAQLGRTLEKRRDDILAWFDHPGSSNGPTEAINGRLEHLRGIALGFRNLVNYRLRSLALHRRQWSQGRHLSDPARWRSGGSGW</sequence>
<feature type="domain" description="Transposase IS204/IS1001/IS1096/IS1165 DDE" evidence="1">
    <location>
        <begin position="172"/>
        <end position="427"/>
    </location>
</feature>
<dbReference type="EMBL" id="CP019607">
    <property type="protein sequence ID" value="AQP51742.1"/>
    <property type="molecule type" value="Genomic_DNA"/>
</dbReference>
<feature type="domain" description="Transposase IS204/IS1001/IS1096/IS1165 zinc-finger" evidence="2">
    <location>
        <begin position="54"/>
        <end position="96"/>
    </location>
</feature>
<dbReference type="STRING" id="399497.BW733_13845"/>
<dbReference type="KEGG" id="tfa:BW733_13845"/>
<dbReference type="Pfam" id="PF01610">
    <property type="entry name" value="DDE_Tnp_ISL3"/>
    <property type="match status" value="1"/>
</dbReference>
<dbReference type="InterPro" id="IPR029261">
    <property type="entry name" value="Transposase_Znf"/>
</dbReference>
<dbReference type="NCBIfam" id="NF033550">
    <property type="entry name" value="transpos_ISL3"/>
    <property type="match status" value="1"/>
</dbReference>
<dbReference type="RefSeq" id="WP_237268205.1">
    <property type="nucleotide sequence ID" value="NZ_CP019607.1"/>
</dbReference>
<evidence type="ECO:0000259" key="2">
    <source>
        <dbReference type="Pfam" id="PF14690"/>
    </source>
</evidence>
<dbReference type="PANTHER" id="PTHR33498">
    <property type="entry name" value="TRANSPOSASE FOR INSERTION SEQUENCE ELEMENT IS1557"/>
    <property type="match status" value="1"/>
</dbReference>
<accession>A0A1Q2D0A3</accession>
<protein>
    <submittedName>
        <fullName evidence="3">ISL3 family transposase</fullName>
    </submittedName>
</protein>
<dbReference type="PANTHER" id="PTHR33498:SF1">
    <property type="entry name" value="TRANSPOSASE FOR INSERTION SEQUENCE ELEMENT IS1557"/>
    <property type="match status" value="1"/>
</dbReference>
<dbReference type="Pfam" id="PF14690">
    <property type="entry name" value="Zn_ribbon_ISL3"/>
    <property type="match status" value="1"/>
</dbReference>
<dbReference type="InterPro" id="IPR047951">
    <property type="entry name" value="Transpos_ISL3"/>
</dbReference>
<name>A0A1Q2D0A3_9ACTN</name>
<evidence type="ECO:0000313" key="3">
    <source>
        <dbReference type="EMBL" id="AQP51742.1"/>
    </source>
</evidence>
<gene>
    <name evidence="3" type="ORF">BW733_13845</name>
</gene>
<evidence type="ECO:0000259" key="1">
    <source>
        <dbReference type="Pfam" id="PF01610"/>
    </source>
</evidence>
<dbReference type="Proteomes" id="UP000188235">
    <property type="component" value="Chromosome"/>
</dbReference>
<dbReference type="AlphaFoldDB" id="A0A1Q2D0A3"/>
<reference evidence="3 4" key="1">
    <citation type="journal article" date="2008" name="Int. J. Syst. Evol. Microbiol.">
        <title>Tessaracoccus flavescens sp. nov., isolated from marine sediment.</title>
        <authorList>
            <person name="Lee D.W."/>
            <person name="Lee S.D."/>
        </authorList>
    </citation>
    <scope>NUCLEOTIDE SEQUENCE [LARGE SCALE GENOMIC DNA]</scope>
    <source>
        <strain evidence="3 4">SST-39T</strain>
    </source>
</reference>
<dbReference type="InterPro" id="IPR002560">
    <property type="entry name" value="Transposase_DDE"/>
</dbReference>
<keyword evidence="4" id="KW-1185">Reference proteome</keyword>
<evidence type="ECO:0000313" key="4">
    <source>
        <dbReference type="Proteomes" id="UP000188235"/>
    </source>
</evidence>
<organism evidence="3 4">
    <name type="scientific">Tessaracoccus flavescens</name>
    <dbReference type="NCBI Taxonomy" id="399497"/>
    <lineage>
        <taxon>Bacteria</taxon>
        <taxon>Bacillati</taxon>
        <taxon>Actinomycetota</taxon>
        <taxon>Actinomycetes</taxon>
        <taxon>Propionibacteriales</taxon>
        <taxon>Propionibacteriaceae</taxon>
        <taxon>Tessaracoccus</taxon>
    </lineage>
</organism>